<proteinExistence type="predicted"/>
<evidence type="ECO:0000313" key="1">
    <source>
        <dbReference type="EMBL" id="JAP90369.1"/>
    </source>
</evidence>
<organism evidence="1">
    <name type="scientific">Trepomonas sp. PC1</name>
    <dbReference type="NCBI Taxonomy" id="1076344"/>
    <lineage>
        <taxon>Eukaryota</taxon>
        <taxon>Metamonada</taxon>
        <taxon>Diplomonadida</taxon>
        <taxon>Hexamitidae</taxon>
        <taxon>Hexamitinae</taxon>
        <taxon>Trepomonas</taxon>
    </lineage>
</organism>
<name>A0A146K4F1_9EUKA</name>
<sequence length="934" mass="103055">FQEQVPSSLICRKIILSSSQVNQLCYLYERPPRNNFYLTGTVNIPQNSNFAIFRYMQNNFYTLNISISVQGNTENHFYGLFYQQYEGQQFMMHNSYINLQFISPLKTIHAIGINSQNVLIKNTKMDISGTGMSKYALFASVTGQIEGLDLIYNIKAVEDSFGIAISANSFSLKNCRISGELSAAQSSLVQTSTNSRYTQIIHSLQQTITDQISYSIIASGLAIISNSDIFSYIQFESTISVENTLKQAQVYAFFQSTSSLLQHCAGRLTGNWNQVAPSTDGFLNVSINKFTLSQLKPQIDYNNSQITISQTFTNTSLFQCNYAWNMTIIIGQVSITQDFSLFTPLNASNAVQVFQLQVSGQLSSSGDVFLLFSAPLTTLEVYNSQISATIHAQTASYVCYSALTLKLQNIQITSEIYSDQQFGGVAINATNLQISNSQFSMAVVHEASLTQTSAAVFGKEVNSYQVQNTTISVRGIFSNCICLDCTGTQQDNMSLCSFYQIELQSGNFSGKSCIFDNALNYNRTNISINVLAAQTISVQPEFALFCSQNTFKDVQVYTLVQEQIHQNAYNQVSGSTNFSLFRVQATSAMTFVNIYVDVHLYFTQLTYFGSLLRDSATKQITVDNFTLKGRQLNIVGGGMIGDVGAGTVDVSSSIVSSYIQIHPTGLQIGGFIGKSQGTVSFTNCLSNGSLQGQLSAQFVKQLSGGYIGDGQASYTNSEAQQDGIFQFCKDSVVQDGCQTVQKTLPLKIYQSTSVLQPVNSWWNYNNSNVILVTEILDLNSTDIVLFSQQYLTNATINWQNIETSPNLQSPRKIQLFSSSINVSNCQFTIFSNASGAVQSIFRFSTSQQVKAKSNLIQINVENIKDAALTIDGNSNSNWQDNQVKIYNKQAQDAALVQTNPDQLKGEFSGNTIKFYVDGVCTSQVLHGQDQQING</sequence>
<feature type="non-terminal residue" evidence="1">
    <location>
        <position position="1"/>
    </location>
</feature>
<gene>
    <name evidence="1" type="ORF">TPC1_30136</name>
</gene>
<protein>
    <submittedName>
        <fullName evidence="1">Uncharacterized protein</fullName>
    </submittedName>
</protein>
<dbReference type="AlphaFoldDB" id="A0A146K4F1"/>
<accession>A0A146K4F1</accession>
<reference evidence="1" key="1">
    <citation type="submission" date="2015-07" db="EMBL/GenBank/DDBJ databases">
        <title>Adaptation to a free-living lifestyle via gene acquisitions in the diplomonad Trepomonas sp. PC1.</title>
        <authorList>
            <person name="Xu F."/>
            <person name="Jerlstrom-Hultqvist J."/>
            <person name="Kolisko M."/>
            <person name="Simpson A.G.B."/>
            <person name="Roger A.J."/>
            <person name="Svard S.G."/>
            <person name="Andersson J.O."/>
        </authorList>
    </citation>
    <scope>NUCLEOTIDE SEQUENCE</scope>
    <source>
        <strain evidence="1">PC1</strain>
    </source>
</reference>
<feature type="non-terminal residue" evidence="1">
    <location>
        <position position="934"/>
    </location>
</feature>
<dbReference type="EMBL" id="GDID01006237">
    <property type="protein sequence ID" value="JAP90369.1"/>
    <property type="molecule type" value="Transcribed_RNA"/>
</dbReference>